<name>A0A918HN07_9ACTN</name>
<organism evidence="1 2">
    <name type="scientific">Streptomyces phaeofaciens</name>
    <dbReference type="NCBI Taxonomy" id="68254"/>
    <lineage>
        <taxon>Bacteria</taxon>
        <taxon>Bacillati</taxon>
        <taxon>Actinomycetota</taxon>
        <taxon>Actinomycetes</taxon>
        <taxon>Kitasatosporales</taxon>
        <taxon>Streptomycetaceae</taxon>
        <taxon>Streptomyces</taxon>
    </lineage>
</organism>
<reference evidence="1" key="1">
    <citation type="journal article" date="2014" name="Int. J. Syst. Evol. Microbiol.">
        <title>Complete genome sequence of Corynebacterium casei LMG S-19264T (=DSM 44701T), isolated from a smear-ripened cheese.</title>
        <authorList>
            <consortium name="US DOE Joint Genome Institute (JGI-PGF)"/>
            <person name="Walter F."/>
            <person name="Albersmeier A."/>
            <person name="Kalinowski J."/>
            <person name="Ruckert C."/>
        </authorList>
    </citation>
    <scope>NUCLEOTIDE SEQUENCE</scope>
    <source>
        <strain evidence="1">JCM 4125</strain>
    </source>
</reference>
<dbReference type="Proteomes" id="UP000646776">
    <property type="component" value="Unassembled WGS sequence"/>
</dbReference>
<protein>
    <recommendedName>
        <fullName evidence="3">Lecithin:cholesterol acyltransferase</fullName>
    </recommendedName>
</protein>
<reference evidence="1" key="2">
    <citation type="submission" date="2020-09" db="EMBL/GenBank/DDBJ databases">
        <authorList>
            <person name="Sun Q."/>
            <person name="Ohkuma M."/>
        </authorList>
    </citation>
    <scope>NUCLEOTIDE SEQUENCE</scope>
    <source>
        <strain evidence="1">JCM 4125</strain>
    </source>
</reference>
<dbReference type="EMBL" id="BMSA01000030">
    <property type="protein sequence ID" value="GGT84773.1"/>
    <property type="molecule type" value="Genomic_DNA"/>
</dbReference>
<dbReference type="AlphaFoldDB" id="A0A918HN07"/>
<accession>A0A918HN07</accession>
<dbReference type="RefSeq" id="WP_189717010.1">
    <property type="nucleotide sequence ID" value="NZ_BMSA01000030.1"/>
</dbReference>
<evidence type="ECO:0000313" key="1">
    <source>
        <dbReference type="EMBL" id="GGT84773.1"/>
    </source>
</evidence>
<comment type="caution">
    <text evidence="1">The sequence shown here is derived from an EMBL/GenBank/DDBJ whole genome shotgun (WGS) entry which is preliminary data.</text>
</comment>
<dbReference type="InterPro" id="IPR029058">
    <property type="entry name" value="AB_hydrolase_fold"/>
</dbReference>
<dbReference type="Pfam" id="PF02450">
    <property type="entry name" value="LCAT"/>
    <property type="match status" value="1"/>
</dbReference>
<keyword evidence="2" id="KW-1185">Reference proteome</keyword>
<dbReference type="GO" id="GO:0008374">
    <property type="term" value="F:O-acyltransferase activity"/>
    <property type="evidence" value="ECO:0007669"/>
    <property type="project" value="InterPro"/>
</dbReference>
<gene>
    <name evidence="1" type="ORF">GCM10010226_74270</name>
</gene>
<dbReference type="SUPFAM" id="SSF53474">
    <property type="entry name" value="alpha/beta-Hydrolases"/>
    <property type="match status" value="1"/>
</dbReference>
<dbReference type="Gene3D" id="3.40.50.1820">
    <property type="entry name" value="alpha/beta hydrolase"/>
    <property type="match status" value="1"/>
</dbReference>
<evidence type="ECO:0000313" key="2">
    <source>
        <dbReference type="Proteomes" id="UP000646776"/>
    </source>
</evidence>
<evidence type="ECO:0008006" key="3">
    <source>
        <dbReference type="Google" id="ProtNLM"/>
    </source>
</evidence>
<dbReference type="InterPro" id="IPR003386">
    <property type="entry name" value="LACT/PDAT_acylTrfase"/>
</dbReference>
<sequence length="491" mass="53056">MEHLDPVNLPVVGNAATHDAVVIIPGIMGSELVETDSGRVLWGMRRALAYSARWHHKSGMAALAVTDEERAGRTGRITARRLLKFASWSPLLGGTEPYTGLVRGITPAVADPAAICEFAYDWRLPVAHNARLLADAIDRHLRAWTEHPAYAAARRHDPDGRPAEVVLVAHSMGGLLVRELTRIPGATDRVRATLTLGTPFHGAVKAAAILNSGRGAPVPLPHRQLRDLARTLPGLHDLLPAYRCVETADDMVAPTPADIAALGGDPELAEASLSRTTALRSTRIPDHVMVVGIAQHTMQSMRLKDGVVLTQPYVFKRHPDDEVWRDGIGRPLKDDCGGDGTVYRYAGHVDGTEEGGTYAQQHGALASCGSAIDRARGLLTGLRRLTDLGQRLGHGETGLEVPDLVGVQEEFEITVTGEDDPRRMSCRIEDTGDTDRVVDAPRLPPRRDTSGALRVRCRLREPGLYRIKVSGGSEPVTRLVLVSAEDPDFGG</sequence>
<proteinExistence type="predicted"/>
<dbReference type="GO" id="GO:0006629">
    <property type="term" value="P:lipid metabolic process"/>
    <property type="evidence" value="ECO:0007669"/>
    <property type="project" value="InterPro"/>
</dbReference>